<name>A0A2P2PYZ6_RHIMU</name>
<organism evidence="1">
    <name type="scientific">Rhizophora mucronata</name>
    <name type="common">Asiatic mangrove</name>
    <dbReference type="NCBI Taxonomy" id="61149"/>
    <lineage>
        <taxon>Eukaryota</taxon>
        <taxon>Viridiplantae</taxon>
        <taxon>Streptophyta</taxon>
        <taxon>Embryophyta</taxon>
        <taxon>Tracheophyta</taxon>
        <taxon>Spermatophyta</taxon>
        <taxon>Magnoliopsida</taxon>
        <taxon>eudicotyledons</taxon>
        <taxon>Gunneridae</taxon>
        <taxon>Pentapetalae</taxon>
        <taxon>rosids</taxon>
        <taxon>fabids</taxon>
        <taxon>Malpighiales</taxon>
        <taxon>Rhizophoraceae</taxon>
        <taxon>Rhizophora</taxon>
    </lineage>
</organism>
<proteinExistence type="predicted"/>
<evidence type="ECO:0000313" key="1">
    <source>
        <dbReference type="EMBL" id="MBX59873.1"/>
    </source>
</evidence>
<dbReference type="EMBL" id="GGEC01079389">
    <property type="protein sequence ID" value="MBX59873.1"/>
    <property type="molecule type" value="Transcribed_RNA"/>
</dbReference>
<reference evidence="1" key="1">
    <citation type="submission" date="2018-02" db="EMBL/GenBank/DDBJ databases">
        <title>Rhizophora mucronata_Transcriptome.</title>
        <authorList>
            <person name="Meera S.P."/>
            <person name="Sreeshan A."/>
            <person name="Augustine A."/>
        </authorList>
    </citation>
    <scope>NUCLEOTIDE SEQUENCE</scope>
    <source>
        <tissue evidence="1">Leaf</tissue>
    </source>
</reference>
<protein>
    <submittedName>
        <fullName evidence="1">Uncharacterized protein</fullName>
    </submittedName>
</protein>
<sequence length="39" mass="4241">MLCKCLGVSSTLLSASLQYLFLRVPCVVYDCTAIIFVGI</sequence>
<accession>A0A2P2PYZ6</accession>
<dbReference type="AlphaFoldDB" id="A0A2P2PYZ6"/>